<dbReference type="EMBL" id="MGFQ01000029">
    <property type="protein sequence ID" value="OGM09052.1"/>
    <property type="molecule type" value="Genomic_DNA"/>
</dbReference>
<accession>A0A1F7X1U4</accession>
<proteinExistence type="predicted"/>
<name>A0A1F7X1U4_9BACT</name>
<evidence type="ECO:0000313" key="2">
    <source>
        <dbReference type="Proteomes" id="UP000176939"/>
    </source>
</evidence>
<organism evidence="1 2">
    <name type="scientific">Candidatus Woesebacteria bacterium RBG_13_36_22</name>
    <dbReference type="NCBI Taxonomy" id="1802478"/>
    <lineage>
        <taxon>Bacteria</taxon>
        <taxon>Candidatus Woeseibacteriota</taxon>
    </lineage>
</organism>
<dbReference type="Proteomes" id="UP000176939">
    <property type="component" value="Unassembled WGS sequence"/>
</dbReference>
<protein>
    <submittedName>
        <fullName evidence="1">Uncharacterized protein</fullName>
    </submittedName>
</protein>
<sequence>MKKFAVCAYVIVGILLAVGFVNIANAQSISIPQGGAHLEVEFIQTFNHVVFTVTWITDDPNGTWPFHFGDGTEYVLVGESGMETFSHDYAYTPGGIICYLASIELNGWTDPWSDIITIDDRPPESYFNFMPIVFKPAPISSCSIQIDEQNINYVVFDVSWQNAKDGVHTFEFGDGSMTQQFSGIEGNGQVWHDYPWPQENFIAMMQLDGGGSCSVDIIVDWP</sequence>
<evidence type="ECO:0000313" key="1">
    <source>
        <dbReference type="EMBL" id="OGM09052.1"/>
    </source>
</evidence>
<reference evidence="1 2" key="1">
    <citation type="journal article" date="2016" name="Nat. Commun.">
        <title>Thousands of microbial genomes shed light on interconnected biogeochemical processes in an aquifer system.</title>
        <authorList>
            <person name="Anantharaman K."/>
            <person name="Brown C.T."/>
            <person name="Hug L.A."/>
            <person name="Sharon I."/>
            <person name="Castelle C.J."/>
            <person name="Probst A.J."/>
            <person name="Thomas B.C."/>
            <person name="Singh A."/>
            <person name="Wilkins M.J."/>
            <person name="Karaoz U."/>
            <person name="Brodie E.L."/>
            <person name="Williams K.H."/>
            <person name="Hubbard S.S."/>
            <person name="Banfield J.F."/>
        </authorList>
    </citation>
    <scope>NUCLEOTIDE SEQUENCE [LARGE SCALE GENOMIC DNA]</scope>
</reference>
<dbReference type="AlphaFoldDB" id="A0A1F7X1U4"/>
<comment type="caution">
    <text evidence="1">The sequence shown here is derived from an EMBL/GenBank/DDBJ whole genome shotgun (WGS) entry which is preliminary data.</text>
</comment>
<gene>
    <name evidence="1" type="ORF">A2Z67_00780</name>
</gene>